<gene>
    <name evidence="2" type="primary">LOC104788870</name>
</gene>
<reference evidence="1" key="1">
    <citation type="journal article" date="2014" name="Nat. Commun.">
        <title>The emerging biofuel crop Camelina sativa retains a highly undifferentiated hexaploid genome structure.</title>
        <authorList>
            <person name="Kagale S."/>
            <person name="Koh C."/>
            <person name="Nixon J."/>
            <person name="Bollina V."/>
            <person name="Clarke W.E."/>
            <person name="Tuteja R."/>
            <person name="Spillane C."/>
            <person name="Robinson S.J."/>
            <person name="Links M.G."/>
            <person name="Clarke C."/>
            <person name="Higgins E.E."/>
            <person name="Huebert T."/>
            <person name="Sharpe A.G."/>
            <person name="Parkin I.A."/>
        </authorList>
    </citation>
    <scope>NUCLEOTIDE SEQUENCE [LARGE SCALE GENOMIC DNA]</scope>
    <source>
        <strain evidence="1">cv. DH55</strain>
    </source>
</reference>
<reference evidence="2" key="2">
    <citation type="submission" date="2025-08" db="UniProtKB">
        <authorList>
            <consortium name="RefSeq"/>
        </authorList>
    </citation>
    <scope>IDENTIFICATION</scope>
    <source>
        <tissue evidence="2">Leaf</tissue>
    </source>
</reference>
<sequence length="235" mass="26906">MALAWCAVRRSASNFASLCGGRVRIISTVVDRPSLALNPSPVRPFVSSSFYNPTVVDQLSSEQTLIREIDSEINFASRINDLFKHEETPERSPFRIEDDGGKTVTLTRDYKGEHIKVVVGLPSHGDGVKIPLTVNVTKKSGLSLEFRCKLINEYDVIHIDGVFGDHSVDSLKDQLTNEGSYFKDVDHKLQMAFYKYLETRLTKGTMYFLYHYMMTNERRHFLWLKDVKKFLDDES</sequence>
<dbReference type="PANTHER" id="PTHR10826:SF41">
    <property type="entry name" value="MITOCHONDRIAL GLYCOPROTEIN FAMILY PROTEIN"/>
    <property type="match status" value="1"/>
</dbReference>
<dbReference type="Proteomes" id="UP000694864">
    <property type="component" value="Chromosome 5"/>
</dbReference>
<dbReference type="PANTHER" id="PTHR10826">
    <property type="entry name" value="COMPLEMENT COMPONENT 1"/>
    <property type="match status" value="1"/>
</dbReference>
<dbReference type="SUPFAM" id="SSF54529">
    <property type="entry name" value="Mitochondrial glycoprotein MAM33-like"/>
    <property type="match status" value="1"/>
</dbReference>
<dbReference type="RefSeq" id="XP_010512950.1">
    <property type="nucleotide sequence ID" value="XM_010514648.1"/>
</dbReference>
<protein>
    <submittedName>
        <fullName evidence="2">Uncharacterized protein At2g39795, mitochondrial-like</fullName>
    </submittedName>
</protein>
<dbReference type="Pfam" id="PF02330">
    <property type="entry name" value="MAM33"/>
    <property type="match status" value="2"/>
</dbReference>
<dbReference type="GeneID" id="104788870"/>
<evidence type="ECO:0000313" key="2">
    <source>
        <dbReference type="RefSeq" id="XP_010512950.1"/>
    </source>
</evidence>
<organism evidence="1 2">
    <name type="scientific">Camelina sativa</name>
    <name type="common">False flax</name>
    <name type="synonym">Myagrum sativum</name>
    <dbReference type="NCBI Taxonomy" id="90675"/>
    <lineage>
        <taxon>Eukaryota</taxon>
        <taxon>Viridiplantae</taxon>
        <taxon>Streptophyta</taxon>
        <taxon>Embryophyta</taxon>
        <taxon>Tracheophyta</taxon>
        <taxon>Spermatophyta</taxon>
        <taxon>Magnoliopsida</taxon>
        <taxon>eudicotyledons</taxon>
        <taxon>Gunneridae</taxon>
        <taxon>Pentapetalae</taxon>
        <taxon>rosids</taxon>
        <taxon>malvids</taxon>
        <taxon>Brassicales</taxon>
        <taxon>Brassicaceae</taxon>
        <taxon>Camelineae</taxon>
        <taxon>Camelina</taxon>
    </lineage>
</organism>
<dbReference type="Gene3D" id="3.10.280.10">
    <property type="entry name" value="Mitochondrial glycoprotein"/>
    <property type="match status" value="1"/>
</dbReference>
<proteinExistence type="predicted"/>
<dbReference type="InterPro" id="IPR003428">
    <property type="entry name" value="MAM33"/>
</dbReference>
<accession>A0ABM0ZAX9</accession>
<evidence type="ECO:0000313" key="1">
    <source>
        <dbReference type="Proteomes" id="UP000694864"/>
    </source>
</evidence>
<name>A0ABM0ZAX9_CAMSA</name>
<dbReference type="InterPro" id="IPR036561">
    <property type="entry name" value="MAM33_sf"/>
</dbReference>
<keyword evidence="1" id="KW-1185">Reference proteome</keyword>